<name>V6I2S6_9LEPT</name>
<proteinExistence type="predicted"/>
<dbReference type="AlphaFoldDB" id="V6I2S6"/>
<evidence type="ECO:0000313" key="1">
    <source>
        <dbReference type="EMBL" id="EQA63812.1"/>
    </source>
</evidence>
<sequence length="66" mass="7591">MKRSDLISLLDHRLKSDRLRPKSVRGRTSLVFDPISKTDLGSYKNTRITYHHSSAFASHSEYIENG</sequence>
<organism evidence="1 2">
    <name type="scientific">Leptospira alexanderi serovar Manhao 3 str. L 60</name>
    <dbReference type="NCBI Taxonomy" id="1049759"/>
    <lineage>
        <taxon>Bacteria</taxon>
        <taxon>Pseudomonadati</taxon>
        <taxon>Spirochaetota</taxon>
        <taxon>Spirochaetia</taxon>
        <taxon>Leptospirales</taxon>
        <taxon>Leptospiraceae</taxon>
        <taxon>Leptospira</taxon>
    </lineage>
</organism>
<evidence type="ECO:0000313" key="2">
    <source>
        <dbReference type="Proteomes" id="UP000018747"/>
    </source>
</evidence>
<gene>
    <name evidence="1" type="ORF">LEP1GSC062_0752</name>
</gene>
<keyword evidence="2" id="KW-1185">Reference proteome</keyword>
<comment type="caution">
    <text evidence="1">The sequence shown here is derived from an EMBL/GenBank/DDBJ whole genome shotgun (WGS) entry which is preliminary data.</text>
</comment>
<dbReference type="Proteomes" id="UP000018747">
    <property type="component" value="Unassembled WGS sequence"/>
</dbReference>
<dbReference type="EMBL" id="AHMT02000015">
    <property type="protein sequence ID" value="EQA63812.1"/>
    <property type="molecule type" value="Genomic_DNA"/>
</dbReference>
<reference evidence="1" key="1">
    <citation type="submission" date="2013-05" db="EMBL/GenBank/DDBJ databases">
        <authorList>
            <person name="Harkins D.M."/>
            <person name="Durkin A.S."/>
            <person name="Brinkac L.M."/>
            <person name="Haft D.H."/>
            <person name="Selengut J.D."/>
            <person name="Sanka R."/>
            <person name="DePew J."/>
            <person name="Purushe J."/>
            <person name="Hartskeerl R.A."/>
            <person name="Ahmed A."/>
            <person name="van der Linden H."/>
            <person name="Goris M.G.A."/>
            <person name="Vinetz J.M."/>
            <person name="Sutton G.G."/>
            <person name="Nierman W.C."/>
            <person name="Fouts D.E."/>
        </authorList>
    </citation>
    <scope>NUCLEOTIDE SEQUENCE [LARGE SCALE GENOMIC DNA]</scope>
    <source>
        <strain evidence="1">L 60</strain>
    </source>
</reference>
<accession>V6I2S6</accession>
<protein>
    <submittedName>
        <fullName evidence="1">Uncharacterized protein</fullName>
    </submittedName>
</protein>